<dbReference type="Proteomes" id="UP000241822">
    <property type="component" value="Segment"/>
</dbReference>
<keyword evidence="3" id="KW-1185">Reference proteome</keyword>
<name>A0A2H4P8D8_9CAUD</name>
<feature type="domain" description="Peptidase C39-like" evidence="1">
    <location>
        <begin position="214"/>
        <end position="359"/>
    </location>
</feature>
<organism evidence="2 3">
    <name type="scientific">Corynebacterium phage C3PO</name>
    <dbReference type="NCBI Taxonomy" id="2047868"/>
    <lineage>
        <taxon>Viruses</taxon>
        <taxon>Duplodnaviria</taxon>
        <taxon>Heunggongvirae</taxon>
        <taxon>Uroviricota</taxon>
        <taxon>Caudoviricetes</taxon>
        <taxon>Zierdtviridae</taxon>
        <taxon>Toshachvirinae</taxon>
        <taxon>Ceetrepovirus</taxon>
        <taxon>Ceetrepovirus C3PO</taxon>
        <taxon>Corynebacterium virus C3PO</taxon>
    </lineage>
</organism>
<dbReference type="Gene3D" id="1.10.530.10">
    <property type="match status" value="1"/>
</dbReference>
<evidence type="ECO:0000259" key="1">
    <source>
        <dbReference type="Pfam" id="PF13529"/>
    </source>
</evidence>
<dbReference type="InterPro" id="IPR039564">
    <property type="entry name" value="Peptidase_C39-like"/>
</dbReference>
<evidence type="ECO:0000313" key="2">
    <source>
        <dbReference type="EMBL" id="ATW58493.1"/>
    </source>
</evidence>
<protein>
    <submittedName>
        <fullName evidence="2">Lysin A</fullName>
    </submittedName>
</protein>
<dbReference type="EMBL" id="MG198776">
    <property type="protein sequence ID" value="ATW58493.1"/>
    <property type="molecule type" value="Genomic_DNA"/>
</dbReference>
<gene>
    <name evidence="2" type="ORF">SEA_C3PO_36</name>
</gene>
<accession>A0A2H4P8D8</accession>
<evidence type="ECO:0000313" key="3">
    <source>
        <dbReference type="Proteomes" id="UP000241822"/>
    </source>
</evidence>
<proteinExistence type="predicted"/>
<dbReference type="InterPro" id="IPR052354">
    <property type="entry name" value="Cell_Wall_Dynamics_Protein"/>
</dbReference>
<sequence>MWYNIFMKYETLAKVMGNTLPMARYQELHPHYENAMRAANITNVNRAAMFAAQLRHESVGLKFMEEIASGAAYEGRSDLGNIYPGDGVRFKGRGPIQLTGRNNYRAFTQWANANGYSNIDFEAEPTKLSEPKWGFLAASYYWVVSRPNLNKWSDEKNVLNASREINGWVERPNGLAERTSFFNEILAFGTALLPGDGGYMSTTAVLDYPRDQVAQDTYYNCGPASAQTVIRAKTGNLLREVDLGAELKTHEGGTDWIGQFPAVFNKHMPGSEYRSVEMPNDPPTQAQKDRLWDNIKNSIDAGYGVVANIVAPPSNYPRAVAPSTISPSYRGGTVYHYIAIMGYDSNSPDGIKAVWVADSGFDPFGYWMSFDQLATLIPPKGYAYSTATPIQNTIAEGLFMSLSPERQEDLANKIDRIYHELTHEFQSRYEKDGVQSEFRDTLVGYELEGDRKVEDIHSNMLPEIYRVLLNIQGHTVDRKGK</sequence>
<dbReference type="OrthoDB" id="7179at10239"/>
<dbReference type="Pfam" id="PF13529">
    <property type="entry name" value="Peptidase_C39_2"/>
    <property type="match status" value="1"/>
</dbReference>
<dbReference type="SUPFAM" id="SSF53955">
    <property type="entry name" value="Lysozyme-like"/>
    <property type="match status" value="1"/>
</dbReference>
<dbReference type="PANTHER" id="PTHR34408">
    <property type="entry name" value="FAMILY PROTEIN, PUTATIVE-RELATED"/>
    <property type="match status" value="1"/>
</dbReference>
<reference evidence="2 3" key="1">
    <citation type="submission" date="2017-10" db="EMBL/GenBank/DDBJ databases">
        <authorList>
            <person name="Almansoob K.M."/>
            <person name="Barra A."/>
            <person name="Canlas S.M."/>
            <person name="Chawla N."/>
            <person name="Johnson B.N."/>
            <person name="Kuhl M.D."/>
            <person name="Lin J.Y."/>
            <person name="Patel D.V."/>
            <person name="Reddy A.G."/>
            <person name="Sobol L."/>
            <person name="Solorzano-Papili D."/>
            <person name="Monti D.L."/>
            <person name="Stoner T.H."/>
            <person name="Garlena R.A."/>
            <person name="Russell D.A."/>
            <person name="Pope W.H."/>
            <person name="Jacobs-Sera D."/>
            <person name="Hatfull G.F."/>
        </authorList>
    </citation>
    <scope>NUCLEOTIDE SEQUENCE [LARGE SCALE GENOMIC DNA]</scope>
</reference>
<dbReference type="InterPro" id="IPR023346">
    <property type="entry name" value="Lysozyme-like_dom_sf"/>
</dbReference>